<evidence type="ECO:0000313" key="6">
    <source>
        <dbReference type="Proteomes" id="UP000215301"/>
    </source>
</evidence>
<gene>
    <name evidence="4" type="ORF">CE561_09135</name>
    <name evidence="3" type="ORF">Thert_01586</name>
</gene>
<dbReference type="AlphaFoldDB" id="A0A231VFX8"/>
<dbReference type="Pfam" id="PF02517">
    <property type="entry name" value="Rce1-like"/>
    <property type="match status" value="1"/>
</dbReference>
<dbReference type="RefSeq" id="WP_094045691.1">
    <property type="nucleotide sequence ID" value="NZ_CP016893.1"/>
</dbReference>
<feature type="transmembrane region" description="Helical" evidence="1">
    <location>
        <begin position="230"/>
        <end position="253"/>
    </location>
</feature>
<reference evidence="4 6" key="2">
    <citation type="submission" date="2017-06" db="EMBL/GenBank/DDBJ databases">
        <title>Isolation and characterization of a thermophilic and butanogenic Thermoanaerobacterium thermosaccharolyticum M5 capable of efficient degradation of hemicellulose.</title>
        <authorList>
            <person name="Xin F."/>
            <person name="Jiang Y."/>
        </authorList>
    </citation>
    <scope>NUCLEOTIDE SEQUENCE [LARGE SCALE GENOMIC DNA]</scope>
    <source>
        <strain evidence="4 6">M5</strain>
    </source>
</reference>
<dbReference type="GO" id="GO:0008237">
    <property type="term" value="F:metallopeptidase activity"/>
    <property type="evidence" value="ECO:0007669"/>
    <property type="project" value="UniProtKB-KW"/>
</dbReference>
<dbReference type="Proteomes" id="UP000214975">
    <property type="component" value="Chromosome"/>
</dbReference>
<feature type="transmembrane region" description="Helical" evidence="1">
    <location>
        <begin position="32"/>
        <end position="53"/>
    </location>
</feature>
<dbReference type="Proteomes" id="UP000215301">
    <property type="component" value="Unassembled WGS sequence"/>
</dbReference>
<keyword evidence="1" id="KW-1133">Transmembrane helix</keyword>
<feature type="transmembrane region" description="Helical" evidence="1">
    <location>
        <begin position="190"/>
        <end position="210"/>
    </location>
</feature>
<name>A0A231VFX8_THETR</name>
<evidence type="ECO:0000313" key="4">
    <source>
        <dbReference type="EMBL" id="OXT07058.1"/>
    </source>
</evidence>
<dbReference type="PANTHER" id="PTHR43592:SF15">
    <property type="entry name" value="CAAX AMINO TERMINAL PROTEASE FAMILY PROTEIN"/>
    <property type="match status" value="1"/>
</dbReference>
<feature type="transmembrane region" description="Helical" evidence="1">
    <location>
        <begin position="73"/>
        <end position="97"/>
    </location>
</feature>
<keyword evidence="4" id="KW-0378">Hydrolase</keyword>
<dbReference type="EMBL" id="CP016893">
    <property type="protein sequence ID" value="AST57606.1"/>
    <property type="molecule type" value="Genomic_DNA"/>
</dbReference>
<protein>
    <submittedName>
        <fullName evidence="3">Abortive infection protein</fullName>
    </submittedName>
    <submittedName>
        <fullName evidence="4">CPBP family intramembrane metalloprotease domain-containing protein</fullName>
    </submittedName>
</protein>
<dbReference type="GO" id="GO:0004175">
    <property type="term" value="F:endopeptidase activity"/>
    <property type="evidence" value="ECO:0007669"/>
    <property type="project" value="UniProtKB-ARBA"/>
</dbReference>
<dbReference type="InterPro" id="IPR003675">
    <property type="entry name" value="Rce1/LyrA-like_dom"/>
</dbReference>
<sequence>MRPSEKDANKVYLFILVIFVIIGSYVQRKSLYIGLIITEFVIVLLPVILFLLFKKYDLKYVLRFNKLESKHIFLIISIMICGMFISSFFSILTNYFLSKFGKIPIPPISAASDFEGLIKQILIVSGSAALCEEILTRGLILRSYEMRGSIKAVVISGIMFAVLHLNVQNFLSVVFLGCLLGYLVHRTDSIYASMLGHFTNNTLVLVIQYVSYNVSKTISPKPGMLVKMNIPFVSVIVYAIVALIAGMILYLLLKKLIKTTNPYIIHSTTRLSDDVKILLQWPVFISALIFLAIIILELLGISGSPYYDKVLKFIF</sequence>
<dbReference type="EMBL" id="NKHD01000025">
    <property type="protein sequence ID" value="OXT07058.1"/>
    <property type="molecule type" value="Genomic_DNA"/>
</dbReference>
<feature type="domain" description="CAAX prenyl protease 2/Lysostaphin resistance protein A-like" evidence="2">
    <location>
        <begin position="118"/>
        <end position="202"/>
    </location>
</feature>
<keyword evidence="4" id="KW-0645">Protease</keyword>
<feature type="transmembrane region" description="Helical" evidence="1">
    <location>
        <begin position="9"/>
        <end position="26"/>
    </location>
</feature>
<keyword evidence="1" id="KW-0812">Transmembrane</keyword>
<feature type="transmembrane region" description="Helical" evidence="1">
    <location>
        <begin position="279"/>
        <end position="299"/>
    </location>
</feature>
<dbReference type="PANTHER" id="PTHR43592">
    <property type="entry name" value="CAAX AMINO TERMINAL PROTEASE"/>
    <property type="match status" value="1"/>
</dbReference>
<dbReference type="GO" id="GO:0006508">
    <property type="term" value="P:proteolysis"/>
    <property type="evidence" value="ECO:0007669"/>
    <property type="project" value="UniProtKB-KW"/>
</dbReference>
<evidence type="ECO:0000259" key="2">
    <source>
        <dbReference type="Pfam" id="PF02517"/>
    </source>
</evidence>
<evidence type="ECO:0000256" key="1">
    <source>
        <dbReference type="SAM" id="Phobius"/>
    </source>
</evidence>
<reference evidence="3 5" key="1">
    <citation type="submission" date="2016-08" db="EMBL/GenBank/DDBJ databases">
        <title>A novel genetic cassette of butanologenic Thermoanaerobacterium thermosaccharolyticum that directly convert cellulose to butanol.</title>
        <authorList>
            <person name="Li T."/>
            <person name="He J."/>
        </authorList>
    </citation>
    <scope>NUCLEOTIDE SEQUENCE [LARGE SCALE GENOMIC DNA]</scope>
    <source>
        <strain evidence="3 5">TG57</strain>
    </source>
</reference>
<keyword evidence="1" id="KW-0472">Membrane</keyword>
<feature type="transmembrane region" description="Helical" evidence="1">
    <location>
        <begin position="152"/>
        <end position="184"/>
    </location>
</feature>
<dbReference type="GO" id="GO:0080120">
    <property type="term" value="P:CAAX-box protein maturation"/>
    <property type="evidence" value="ECO:0007669"/>
    <property type="project" value="UniProtKB-ARBA"/>
</dbReference>
<organism evidence="4 6">
    <name type="scientific">Thermoanaerobacterium thermosaccharolyticum</name>
    <name type="common">Clostridium thermosaccharolyticum</name>
    <dbReference type="NCBI Taxonomy" id="1517"/>
    <lineage>
        <taxon>Bacteria</taxon>
        <taxon>Bacillati</taxon>
        <taxon>Bacillota</taxon>
        <taxon>Clostridia</taxon>
        <taxon>Thermoanaerobacterales</taxon>
        <taxon>Thermoanaerobacteraceae</taxon>
        <taxon>Thermoanaerobacterium</taxon>
    </lineage>
</organism>
<evidence type="ECO:0000313" key="5">
    <source>
        <dbReference type="Proteomes" id="UP000214975"/>
    </source>
</evidence>
<accession>A0A231VFX8</accession>
<keyword evidence="4" id="KW-0482">Metalloprotease</keyword>
<evidence type="ECO:0000313" key="3">
    <source>
        <dbReference type="EMBL" id="AST57606.1"/>
    </source>
</evidence>
<proteinExistence type="predicted"/>